<evidence type="ECO:0000256" key="1">
    <source>
        <dbReference type="ARBA" id="ARBA00004245"/>
    </source>
</evidence>
<keyword evidence="3" id="KW-0963">Cytoplasm</keyword>
<evidence type="ECO:0000313" key="10">
    <source>
        <dbReference type="EMBL" id="WED63955.1"/>
    </source>
</evidence>
<feature type="signal peptide" evidence="9">
    <location>
        <begin position="1"/>
        <end position="16"/>
    </location>
</feature>
<evidence type="ECO:0000256" key="4">
    <source>
        <dbReference type="ARBA" id="ARBA00022737"/>
    </source>
</evidence>
<dbReference type="InterPro" id="IPR049039">
    <property type="entry name" value="RMD1-3_a_helical_rpt"/>
</dbReference>
<evidence type="ECO:0000256" key="9">
    <source>
        <dbReference type="SAM" id="SignalP"/>
    </source>
</evidence>
<dbReference type="GO" id="GO:0005737">
    <property type="term" value="C:cytoplasm"/>
    <property type="evidence" value="ECO:0007669"/>
    <property type="project" value="TreeGrafter"/>
</dbReference>
<comment type="subunit">
    <text evidence="2">Interacts with microtubules.</text>
</comment>
<dbReference type="PANTHER" id="PTHR16056:SF16">
    <property type="entry name" value="REGULATOR OF MICROTUBULE DYNAMICS PROTEIN 1"/>
    <property type="match status" value="1"/>
</dbReference>
<keyword evidence="4" id="KW-0677">Repeat</keyword>
<keyword evidence="5" id="KW-0802">TPR repeat</keyword>
<keyword evidence="9" id="KW-0732">Signal</keyword>
<evidence type="ECO:0000256" key="3">
    <source>
        <dbReference type="ARBA" id="ARBA00022490"/>
    </source>
</evidence>
<dbReference type="PANTHER" id="PTHR16056">
    <property type="entry name" value="REGULATOR OF MICROTUBULE DYNAMICS PROTEIN"/>
    <property type="match status" value="1"/>
</dbReference>
<reference evidence="10" key="1">
    <citation type="submission" date="2023-03" db="EMBL/GenBank/DDBJ databases">
        <title>Lomoglobus Profundus gen. nov., sp. nov., a novel member of the phylum Verrucomicrobia, isolated from deep-marine sediment of South China Sea.</title>
        <authorList>
            <person name="Ahmad T."/>
            <person name="Ishaq S.E."/>
            <person name="Wang F."/>
        </authorList>
    </citation>
    <scope>NUCLEOTIDE SEQUENCE</scope>
    <source>
        <strain evidence="10">LMO-M01</strain>
    </source>
</reference>
<dbReference type="Gene3D" id="1.25.40.10">
    <property type="entry name" value="Tetratricopeptide repeat domain"/>
    <property type="match status" value="2"/>
</dbReference>
<gene>
    <name evidence="10" type="ORF">PXH66_16580</name>
</gene>
<dbReference type="Pfam" id="PF21033">
    <property type="entry name" value="RMD1-3"/>
    <property type="match status" value="1"/>
</dbReference>
<dbReference type="GO" id="GO:0005876">
    <property type="term" value="C:spindle microtubule"/>
    <property type="evidence" value="ECO:0007669"/>
    <property type="project" value="TreeGrafter"/>
</dbReference>
<proteinExistence type="predicted"/>
<evidence type="ECO:0000256" key="6">
    <source>
        <dbReference type="ARBA" id="ARBA00023212"/>
    </source>
</evidence>
<evidence type="ECO:0000256" key="8">
    <source>
        <dbReference type="ARBA" id="ARBA00041958"/>
    </source>
</evidence>
<dbReference type="RefSeq" id="WP_330930660.1">
    <property type="nucleotide sequence ID" value="NZ_CP119075.1"/>
</dbReference>
<evidence type="ECO:0000256" key="2">
    <source>
        <dbReference type="ARBA" id="ARBA00011375"/>
    </source>
</evidence>
<dbReference type="Proteomes" id="UP001218638">
    <property type="component" value="Chromosome"/>
</dbReference>
<organism evidence="10 11">
    <name type="scientific">Synoicihabitans lomoniglobus</name>
    <dbReference type="NCBI Taxonomy" id="2909285"/>
    <lineage>
        <taxon>Bacteria</taxon>
        <taxon>Pseudomonadati</taxon>
        <taxon>Verrucomicrobiota</taxon>
        <taxon>Opitutia</taxon>
        <taxon>Opitutales</taxon>
        <taxon>Opitutaceae</taxon>
        <taxon>Synoicihabitans</taxon>
    </lineage>
</organism>
<dbReference type="GO" id="GO:0008017">
    <property type="term" value="F:microtubule binding"/>
    <property type="evidence" value="ECO:0007669"/>
    <property type="project" value="TreeGrafter"/>
</dbReference>
<feature type="chain" id="PRO_5042136664" description="Regulator of microtubule dynamics protein 1" evidence="9">
    <location>
        <begin position="17"/>
        <end position="253"/>
    </location>
</feature>
<evidence type="ECO:0000256" key="5">
    <source>
        <dbReference type="ARBA" id="ARBA00022803"/>
    </source>
</evidence>
<keyword evidence="6" id="KW-0206">Cytoskeleton</keyword>
<comment type="subcellular location">
    <subcellularLocation>
        <location evidence="1">Cytoplasm</location>
        <location evidence="1">Cytoskeleton</location>
    </subcellularLocation>
</comment>
<dbReference type="InterPro" id="IPR011990">
    <property type="entry name" value="TPR-like_helical_dom_sf"/>
</dbReference>
<sequence length="253" mass="27876">MLLRAFTVLLAFVVTAQPLPADADADTLIAQAIAAEQALQSETALALFLQAEKARPDDPLLLQKIARQYSDSIVDLESKSEQRRYAEQALAYSQRAIDLDPDDPVNVLSRAVSRGKLALFSNTRTKIEYSRLIKTDAERAIALDPDYAWAHHVLGRWHREVATLGTVAQWYVGLVYGGLPEASVTAAVSQLERAVELEPDNLNHHLELGLAYQAAGRNDDARRALEYGLGLPSREKHDDVAKSRARRALADIG</sequence>
<dbReference type="SUPFAM" id="SSF48452">
    <property type="entry name" value="TPR-like"/>
    <property type="match status" value="1"/>
</dbReference>
<protein>
    <recommendedName>
        <fullName evidence="7">Regulator of microtubule dynamics protein 1</fullName>
    </recommendedName>
    <alternativeName>
        <fullName evidence="8">Protein FAM82B</fullName>
    </alternativeName>
</protein>
<dbReference type="KEGG" id="slom:PXH66_16580"/>
<keyword evidence="11" id="KW-1185">Reference proteome</keyword>
<evidence type="ECO:0000313" key="11">
    <source>
        <dbReference type="Proteomes" id="UP001218638"/>
    </source>
</evidence>
<evidence type="ECO:0000256" key="7">
    <source>
        <dbReference type="ARBA" id="ARBA00039966"/>
    </source>
</evidence>
<dbReference type="EMBL" id="CP119075">
    <property type="protein sequence ID" value="WED63955.1"/>
    <property type="molecule type" value="Genomic_DNA"/>
</dbReference>
<name>A0AAE9ZW37_9BACT</name>
<dbReference type="GO" id="GO:0097431">
    <property type="term" value="C:mitotic spindle pole"/>
    <property type="evidence" value="ECO:0007669"/>
    <property type="project" value="TreeGrafter"/>
</dbReference>
<accession>A0AAE9ZW37</accession>
<dbReference type="AlphaFoldDB" id="A0AAE9ZW37"/>